<protein>
    <submittedName>
        <fullName evidence="1">Uncharacterized protein</fullName>
    </submittedName>
</protein>
<accession>A0A3M7STP8</accession>
<proteinExistence type="predicted"/>
<organism evidence="1 2">
    <name type="scientific">Brachionus plicatilis</name>
    <name type="common">Marine rotifer</name>
    <name type="synonym">Brachionus muelleri</name>
    <dbReference type="NCBI Taxonomy" id="10195"/>
    <lineage>
        <taxon>Eukaryota</taxon>
        <taxon>Metazoa</taxon>
        <taxon>Spiralia</taxon>
        <taxon>Gnathifera</taxon>
        <taxon>Rotifera</taxon>
        <taxon>Eurotatoria</taxon>
        <taxon>Monogononta</taxon>
        <taxon>Pseudotrocha</taxon>
        <taxon>Ploima</taxon>
        <taxon>Brachionidae</taxon>
        <taxon>Brachionus</taxon>
    </lineage>
</organism>
<dbReference type="Proteomes" id="UP000276133">
    <property type="component" value="Unassembled WGS sequence"/>
</dbReference>
<comment type="caution">
    <text evidence="1">The sequence shown here is derived from an EMBL/GenBank/DDBJ whole genome shotgun (WGS) entry which is preliminary data.</text>
</comment>
<name>A0A3M7STP8_BRAPC</name>
<sequence length="166" mass="19721">MRSFLSFDLKEAFWKKFCNLTQLIFHSLVIKFFFLTPESDSIKKSQTRMTSFKKNQERAMQIRKKYLSVCVEACQKEKNINSYIFNYAVVLVKLKRSVPIRFHSVPSIQIIPLLGTERFTLARNNVANYNDFFKYFCYGMKNAFYKIRSENEYLIYKAPNGHETIS</sequence>
<keyword evidence="2" id="KW-1185">Reference proteome</keyword>
<reference evidence="1 2" key="1">
    <citation type="journal article" date="2018" name="Sci. Rep.">
        <title>Genomic signatures of local adaptation to the degree of environmental predictability in rotifers.</title>
        <authorList>
            <person name="Franch-Gras L."/>
            <person name="Hahn C."/>
            <person name="Garcia-Roger E.M."/>
            <person name="Carmona M.J."/>
            <person name="Serra M."/>
            <person name="Gomez A."/>
        </authorList>
    </citation>
    <scope>NUCLEOTIDE SEQUENCE [LARGE SCALE GENOMIC DNA]</scope>
    <source>
        <strain evidence="1">HYR1</strain>
    </source>
</reference>
<dbReference type="EMBL" id="REGN01000792">
    <property type="protein sequence ID" value="RNA39062.1"/>
    <property type="molecule type" value="Genomic_DNA"/>
</dbReference>
<dbReference type="AlphaFoldDB" id="A0A3M7STP8"/>
<gene>
    <name evidence="1" type="ORF">BpHYR1_012758</name>
</gene>
<evidence type="ECO:0000313" key="2">
    <source>
        <dbReference type="Proteomes" id="UP000276133"/>
    </source>
</evidence>
<evidence type="ECO:0000313" key="1">
    <source>
        <dbReference type="EMBL" id="RNA39062.1"/>
    </source>
</evidence>